<keyword evidence="6" id="KW-0732">Signal</keyword>
<dbReference type="AlphaFoldDB" id="A0A1G6S0N4"/>
<dbReference type="InterPro" id="IPR052614">
    <property type="entry name" value="CFAP65"/>
</dbReference>
<evidence type="ECO:0000259" key="7">
    <source>
        <dbReference type="Pfam" id="PF22544"/>
    </source>
</evidence>
<dbReference type="EMBL" id="FMZO01000006">
    <property type="protein sequence ID" value="SDD10231.1"/>
    <property type="molecule type" value="Genomic_DNA"/>
</dbReference>
<keyword evidence="4" id="KW-0969">Cilium</keyword>
<dbReference type="STRING" id="1285928.SAMN04487894_10631"/>
<dbReference type="PANTHER" id="PTHR46127">
    <property type="entry name" value="CILIA- AND FLAGELLA-ASSOCIATED PROTEIN 65"/>
    <property type="match status" value="1"/>
</dbReference>
<proteinExistence type="predicted"/>
<dbReference type="OrthoDB" id="9803927at2"/>
<feature type="domain" description="HYDIN/VesB/CFA65-like Ig-like" evidence="7">
    <location>
        <begin position="39"/>
        <end position="125"/>
    </location>
</feature>
<evidence type="ECO:0000256" key="2">
    <source>
        <dbReference type="ARBA" id="ARBA00004496"/>
    </source>
</evidence>
<evidence type="ECO:0000313" key="9">
    <source>
        <dbReference type="Proteomes" id="UP000198757"/>
    </source>
</evidence>
<keyword evidence="3" id="KW-0963">Cytoplasm</keyword>
<dbReference type="RefSeq" id="WP_090390365.1">
    <property type="nucleotide sequence ID" value="NZ_FMZO01000006.1"/>
</dbReference>
<evidence type="ECO:0000256" key="6">
    <source>
        <dbReference type="SAM" id="SignalP"/>
    </source>
</evidence>
<dbReference type="GO" id="GO:0005737">
    <property type="term" value="C:cytoplasm"/>
    <property type="evidence" value="ECO:0007669"/>
    <property type="project" value="UniProtKB-SubCell"/>
</dbReference>
<feature type="signal peptide" evidence="6">
    <location>
        <begin position="1"/>
        <end position="19"/>
    </location>
</feature>
<accession>A0A1G6S0N4</accession>
<feature type="domain" description="HYDIN/VesB/CFA65-like Ig-like" evidence="7">
    <location>
        <begin position="232"/>
        <end position="323"/>
    </location>
</feature>
<dbReference type="PANTHER" id="PTHR46127:SF1">
    <property type="entry name" value="CILIA- AND FLAGELLA-ASSOCIATED PROTEIN 65"/>
    <property type="match status" value="1"/>
</dbReference>
<dbReference type="Pfam" id="PF22544">
    <property type="entry name" value="HYDIN_VesB_CFA65-like_Ig"/>
    <property type="match status" value="5"/>
</dbReference>
<gene>
    <name evidence="8" type="ORF">SAMN04487894_10631</name>
</gene>
<name>A0A1G6S0N4_NIADE</name>
<reference evidence="9" key="1">
    <citation type="submission" date="2016-10" db="EMBL/GenBank/DDBJ databases">
        <authorList>
            <person name="Varghese N."/>
            <person name="Submissions S."/>
        </authorList>
    </citation>
    <scope>NUCLEOTIDE SEQUENCE [LARGE SCALE GENOMIC DNA]</scope>
    <source>
        <strain evidence="9">DSM 25811 / CCM 8410 / LMG 26954 / E90</strain>
    </source>
</reference>
<organism evidence="8 9">
    <name type="scientific">Niabella drilacis (strain DSM 25811 / CCM 8410 / CCUG 62505 / LMG 26954 / E90)</name>
    <dbReference type="NCBI Taxonomy" id="1285928"/>
    <lineage>
        <taxon>Bacteria</taxon>
        <taxon>Pseudomonadati</taxon>
        <taxon>Bacteroidota</taxon>
        <taxon>Chitinophagia</taxon>
        <taxon>Chitinophagales</taxon>
        <taxon>Chitinophagaceae</taxon>
        <taxon>Niabella</taxon>
    </lineage>
</organism>
<feature type="domain" description="HYDIN/VesB/CFA65-like Ig-like" evidence="7">
    <location>
        <begin position="132"/>
        <end position="219"/>
    </location>
</feature>
<feature type="domain" description="HYDIN/VesB/CFA65-like Ig-like" evidence="7">
    <location>
        <begin position="333"/>
        <end position="424"/>
    </location>
</feature>
<protein>
    <submittedName>
        <fullName evidence="8">Abnormal spindle-like microcephaly-assoc'd, ASPM-SPD-2-Hydin</fullName>
    </submittedName>
</protein>
<feature type="chain" id="PRO_5011443408" evidence="6">
    <location>
        <begin position="20"/>
        <end position="918"/>
    </location>
</feature>
<dbReference type="Gene3D" id="2.60.40.10">
    <property type="entry name" value="Immunoglobulins"/>
    <property type="match status" value="5"/>
</dbReference>
<dbReference type="NCBIfam" id="NF012200">
    <property type="entry name" value="choice_anch_D"/>
    <property type="match status" value="5"/>
</dbReference>
<sequence length="918" mass="96430">MRKFRIAFFALILISSALYCTKSKDEEKQTKMIAVSGDLSFGVIDVNTTASRTVTIKNTGTGPVDISSITLPQGFSVDWPGGTIEAGSSKKVNVQFAPKQARSYTGEMIIKSEASTTFNKIQVSGEGKGEAVLSISPASLSYGDVAVDSFATRILIISNTGNLPLTINSITAADMAFTVLFIPTIAANSSQEISVKFSPLAVRPYTGTLSVSTNGGDASISLSGAGIPVPAPVLKVSPSSLSFGNIAVGSFNTKTFTVSNTGNAPLMINSITTPNAVFALNFGTTVAANSSQEIVVKFSPAAIQSYSGSLSISTNGGNANISLEGAGIAAPAPVLKVSPSSLSFGNIAVGSFNTKTFTVSNTGNAPLMINSITTPNAVFALNFGTTVAANSSQEIVVKFSPTAIQSYSGSLSISTNGGNANISLEGAGIAAPVPVLSISPLSLNFGAVTVGVYTTLEFTISNTGNAPLTITGFTTSDNSLFSISNYPVTTPAGGSQKVTAIFMPKAAQSYSGYYIIYTNGGSATITLSGTGVTGNNKIALLNSADDPDSRLVEYVVPASQYQGLINSSTFQMEIQLITKLIYEKVNDDFDFIFYVLDKPESSGVVNQLGFYGINISITNNVQGIGKGIYSNSSSWGSAGKLKSVMFFPIYDAIHRGPALHELCHNWAAYLCPTYAPDGSRYDGHWGVSNADGQLGGFKYVRTVEQNSGGVAGKTKYQASFSPATNPDGSFTSGFGVNANGGNYPVYSDIELYAMGMKSAQDLRNSNFRLNIYTGCSYDNTFGAGYFWSTGITSYTIDDLIAAKGQRVPDASSSQKNFKVLTVVLTAESETVHHYTDIVKGISWLSGAANDNSYPGWAISNFRKATGGVGSLLTTGVKNSWKTPTQSVVKKVSLRSSPIPAKTIQVDKIDKKLLYNFRH</sequence>
<evidence type="ECO:0000256" key="4">
    <source>
        <dbReference type="ARBA" id="ARBA00023069"/>
    </source>
</evidence>
<evidence type="ECO:0000256" key="3">
    <source>
        <dbReference type="ARBA" id="ARBA00022490"/>
    </source>
</evidence>
<evidence type="ECO:0000256" key="5">
    <source>
        <dbReference type="ARBA" id="ARBA00023273"/>
    </source>
</evidence>
<evidence type="ECO:0000256" key="1">
    <source>
        <dbReference type="ARBA" id="ARBA00004138"/>
    </source>
</evidence>
<dbReference type="Proteomes" id="UP000198757">
    <property type="component" value="Unassembled WGS sequence"/>
</dbReference>
<keyword evidence="5" id="KW-0966">Cell projection</keyword>
<dbReference type="InterPro" id="IPR053879">
    <property type="entry name" value="HYDIN_VesB_CFA65-like_Ig"/>
</dbReference>
<dbReference type="InterPro" id="IPR013783">
    <property type="entry name" value="Ig-like_fold"/>
</dbReference>
<comment type="subcellular location">
    <subcellularLocation>
        <location evidence="1">Cell projection</location>
        <location evidence="1">Cilium</location>
    </subcellularLocation>
    <subcellularLocation>
        <location evidence="2">Cytoplasm</location>
    </subcellularLocation>
</comment>
<keyword evidence="9" id="KW-1185">Reference proteome</keyword>
<evidence type="ECO:0000313" key="8">
    <source>
        <dbReference type="EMBL" id="SDD10231.1"/>
    </source>
</evidence>
<feature type="domain" description="HYDIN/VesB/CFA65-like Ig-like" evidence="7">
    <location>
        <begin position="434"/>
        <end position="528"/>
    </location>
</feature>